<name>A0A819FGP5_9BILA</name>
<dbReference type="EMBL" id="CAJOBG010000853">
    <property type="protein sequence ID" value="CAF3866311.1"/>
    <property type="molecule type" value="Genomic_DNA"/>
</dbReference>
<evidence type="ECO:0000313" key="3">
    <source>
        <dbReference type="EMBL" id="CAF3901398.1"/>
    </source>
</evidence>
<organism evidence="2 4">
    <name type="scientific">Rotaria magnacalcarata</name>
    <dbReference type="NCBI Taxonomy" id="392030"/>
    <lineage>
        <taxon>Eukaryota</taxon>
        <taxon>Metazoa</taxon>
        <taxon>Spiralia</taxon>
        <taxon>Gnathifera</taxon>
        <taxon>Rotifera</taxon>
        <taxon>Eurotatoria</taxon>
        <taxon>Bdelloidea</taxon>
        <taxon>Philodinida</taxon>
        <taxon>Philodinidae</taxon>
        <taxon>Rotaria</taxon>
    </lineage>
</organism>
<evidence type="ECO:0000256" key="1">
    <source>
        <dbReference type="SAM" id="MobiDB-lite"/>
    </source>
</evidence>
<accession>A0A819FGP5</accession>
<comment type="caution">
    <text evidence="2">The sequence shown here is derived from an EMBL/GenBank/DDBJ whole genome shotgun (WGS) entry which is preliminary data.</text>
</comment>
<feature type="region of interest" description="Disordered" evidence="1">
    <location>
        <begin position="68"/>
        <end position="87"/>
    </location>
</feature>
<protein>
    <submittedName>
        <fullName evidence="2">Uncharacterized protein</fullName>
    </submittedName>
</protein>
<evidence type="ECO:0000313" key="4">
    <source>
        <dbReference type="Proteomes" id="UP000663866"/>
    </source>
</evidence>
<proteinExistence type="predicted"/>
<dbReference type="Proteomes" id="UP000663866">
    <property type="component" value="Unassembled WGS sequence"/>
</dbReference>
<dbReference type="Proteomes" id="UP000663842">
    <property type="component" value="Unassembled WGS sequence"/>
</dbReference>
<dbReference type="EMBL" id="CAJOBF010001016">
    <property type="protein sequence ID" value="CAF3901398.1"/>
    <property type="molecule type" value="Genomic_DNA"/>
</dbReference>
<reference evidence="2" key="1">
    <citation type="submission" date="2021-02" db="EMBL/GenBank/DDBJ databases">
        <authorList>
            <person name="Nowell W R."/>
        </authorList>
    </citation>
    <scope>NUCLEOTIDE SEQUENCE</scope>
</reference>
<evidence type="ECO:0000313" key="2">
    <source>
        <dbReference type="EMBL" id="CAF3866311.1"/>
    </source>
</evidence>
<sequence length="296" mass="34280">MCAYILTNDDLSQLALRSKAIMNSSQWYDELRHTDNIIKECFDDLQSQLQDIEVLQQPFNDLYLATTSSSRDSGLPPVSSSSSSRCSSILERENTSNNLLDRSFQQDDDFEYLLEPSINHSHRISVYLNGVAIPMPSIHNKTRQRQSRGRSVHWEDEFIPPSQNENHDNQSHSTDVKKSGQHVCVNASLPYHSKLNIRVQVNRINRNDDNHVKATATVQRIDPRQDHKHFEDLQRAYCQHYLLPAPNEQLISSTKTDVPLRYERSPRNRQISIPISLPVDHRLFLYIRNGEIYARC</sequence>
<gene>
    <name evidence="2" type="ORF">OVN521_LOCUS7669</name>
    <name evidence="3" type="ORF">UXM345_LOCUS10558</name>
</gene>
<dbReference type="AlphaFoldDB" id="A0A819FGP5"/>
<keyword evidence="4" id="KW-1185">Reference proteome</keyword>